<evidence type="ECO:0000259" key="2">
    <source>
        <dbReference type="SMART" id="SM00737"/>
    </source>
</evidence>
<dbReference type="SUPFAM" id="SSF81296">
    <property type="entry name" value="E set domains"/>
    <property type="match status" value="1"/>
</dbReference>
<evidence type="ECO:0000313" key="4">
    <source>
        <dbReference type="Proteomes" id="UP000094527"/>
    </source>
</evidence>
<dbReference type="Proteomes" id="UP000094527">
    <property type="component" value="Unassembled WGS sequence"/>
</dbReference>
<dbReference type="EMBL" id="LJIJ01000117">
    <property type="protein sequence ID" value="ODN02291.1"/>
    <property type="molecule type" value="Genomic_DNA"/>
</dbReference>
<feature type="chain" id="PRO_5008905299" evidence="1">
    <location>
        <begin position="28"/>
        <end position="159"/>
    </location>
</feature>
<feature type="signal peptide" evidence="1">
    <location>
        <begin position="1"/>
        <end position="27"/>
    </location>
</feature>
<protein>
    <submittedName>
        <fullName evidence="3">Mite group 2 allergen Gly d 2.02</fullName>
    </submittedName>
</protein>
<name>A0A1D2NAL3_ORCCI</name>
<proteinExistence type="predicted"/>
<gene>
    <name evidence="3" type="ORF">Ocin01_04373</name>
</gene>
<dbReference type="OMA" id="TEMPCTI"/>
<evidence type="ECO:0000313" key="3">
    <source>
        <dbReference type="EMBL" id="ODN02291.1"/>
    </source>
</evidence>
<keyword evidence="1" id="KW-0732">Signal</keyword>
<dbReference type="AlphaFoldDB" id="A0A1D2NAL3"/>
<reference evidence="3 4" key="1">
    <citation type="journal article" date="2016" name="Genome Biol. Evol.">
        <title>Gene Family Evolution Reflects Adaptation to Soil Environmental Stressors in the Genome of the Collembolan Orchesella cincta.</title>
        <authorList>
            <person name="Faddeeva-Vakhrusheva A."/>
            <person name="Derks M.F."/>
            <person name="Anvar S.Y."/>
            <person name="Agamennone V."/>
            <person name="Suring W."/>
            <person name="Smit S."/>
            <person name="van Straalen N.M."/>
            <person name="Roelofs D."/>
        </authorList>
    </citation>
    <scope>NUCLEOTIDE SEQUENCE [LARGE SCALE GENOMIC DNA]</scope>
    <source>
        <tissue evidence="3">Mixed pool</tissue>
    </source>
</reference>
<feature type="domain" description="MD-2-related lipid-recognition" evidence="2">
    <location>
        <begin position="36"/>
        <end position="156"/>
    </location>
</feature>
<dbReference type="STRING" id="48709.A0A1D2NAL3"/>
<sequence>MKSVIPILSCLLAVAIILSCNVGELEAGVVTNYEIDTNCAQDIIVYELRITDCTEMPCTIRRGKRYTIEGDIGVLRNVTNPMLKCSSVYLGRHIDLPGHGGCPNLTNGTCPMVVGERYTTATSFKLPYYVPPMLYTAYCSMVDDEGENLICGWGSGRVT</sequence>
<dbReference type="Gene3D" id="2.60.40.770">
    <property type="match status" value="1"/>
</dbReference>
<dbReference type="OrthoDB" id="6489092at2759"/>
<dbReference type="PROSITE" id="PS51257">
    <property type="entry name" value="PROKAR_LIPOPROTEIN"/>
    <property type="match status" value="1"/>
</dbReference>
<dbReference type="InterPro" id="IPR014756">
    <property type="entry name" value="Ig_E-set"/>
</dbReference>
<accession>A0A1D2NAL3</accession>
<comment type="caution">
    <text evidence="3">The sequence shown here is derived from an EMBL/GenBank/DDBJ whole genome shotgun (WGS) entry which is preliminary data.</text>
</comment>
<dbReference type="Pfam" id="PF02221">
    <property type="entry name" value="E1_DerP2_DerF2"/>
    <property type="match status" value="1"/>
</dbReference>
<keyword evidence="4" id="KW-1185">Reference proteome</keyword>
<organism evidence="3 4">
    <name type="scientific">Orchesella cincta</name>
    <name type="common">Springtail</name>
    <name type="synonym">Podura cincta</name>
    <dbReference type="NCBI Taxonomy" id="48709"/>
    <lineage>
        <taxon>Eukaryota</taxon>
        <taxon>Metazoa</taxon>
        <taxon>Ecdysozoa</taxon>
        <taxon>Arthropoda</taxon>
        <taxon>Hexapoda</taxon>
        <taxon>Collembola</taxon>
        <taxon>Entomobryomorpha</taxon>
        <taxon>Entomobryoidea</taxon>
        <taxon>Orchesellidae</taxon>
        <taxon>Orchesellinae</taxon>
        <taxon>Orchesella</taxon>
    </lineage>
</organism>
<dbReference type="SMART" id="SM00737">
    <property type="entry name" value="ML"/>
    <property type="match status" value="1"/>
</dbReference>
<dbReference type="InterPro" id="IPR003172">
    <property type="entry name" value="ML_dom"/>
</dbReference>
<evidence type="ECO:0000256" key="1">
    <source>
        <dbReference type="SAM" id="SignalP"/>
    </source>
</evidence>